<evidence type="ECO:0000256" key="1">
    <source>
        <dbReference type="SAM" id="SignalP"/>
    </source>
</evidence>
<reference evidence="2 3" key="1">
    <citation type="submission" date="2021-03" db="EMBL/GenBank/DDBJ databases">
        <title>Fibrella sp. HMF5036 genome sequencing and assembly.</title>
        <authorList>
            <person name="Kang H."/>
            <person name="Kim H."/>
            <person name="Bae S."/>
            <person name="Joh K."/>
        </authorList>
    </citation>
    <scope>NUCLEOTIDE SEQUENCE [LARGE SCALE GENOMIC DNA]</scope>
    <source>
        <strain evidence="2 3">HMF5036</strain>
    </source>
</reference>
<dbReference type="Proteomes" id="UP000664795">
    <property type="component" value="Unassembled WGS sequence"/>
</dbReference>
<keyword evidence="3" id="KW-1185">Reference proteome</keyword>
<evidence type="ECO:0000313" key="2">
    <source>
        <dbReference type="EMBL" id="MBO0933223.1"/>
    </source>
</evidence>
<gene>
    <name evidence="2" type="ORF">J2I48_19590</name>
</gene>
<name>A0A939G8L0_9BACT</name>
<feature type="chain" id="PRO_5038038902" evidence="1">
    <location>
        <begin position="20"/>
        <end position="370"/>
    </location>
</feature>
<comment type="caution">
    <text evidence="2">The sequence shown here is derived from an EMBL/GenBank/DDBJ whole genome shotgun (WGS) entry which is preliminary data.</text>
</comment>
<protein>
    <submittedName>
        <fullName evidence="2">Thrombospondin type 3 repeat-containing protein</fullName>
    </submittedName>
</protein>
<dbReference type="InterPro" id="IPR028974">
    <property type="entry name" value="TSP_type-3_rpt"/>
</dbReference>
<keyword evidence="1" id="KW-0732">Signal</keyword>
<dbReference type="AlphaFoldDB" id="A0A939G8L0"/>
<dbReference type="SUPFAM" id="SSF103647">
    <property type="entry name" value="TSP type-3 repeat"/>
    <property type="match status" value="1"/>
</dbReference>
<evidence type="ECO:0000313" key="3">
    <source>
        <dbReference type="Proteomes" id="UP000664795"/>
    </source>
</evidence>
<proteinExistence type="predicted"/>
<dbReference type="RefSeq" id="WP_207337188.1">
    <property type="nucleotide sequence ID" value="NZ_JAFMYU010000018.1"/>
</dbReference>
<feature type="signal peptide" evidence="1">
    <location>
        <begin position="1"/>
        <end position="19"/>
    </location>
</feature>
<accession>A0A939G8L0</accession>
<sequence>MRRWWLALLMLLPLVRAGAGSLPDSTAHHMQPLATCDYTTASITLASTGGSGGGTVRYILADSVGTIVQVSATPTFSGLTGSHTYLAMAISHDGTATNLTAGQSVSAVTAGCYNLSTALSVKVCVSKPDTDGDGITDEQDRCPNTPAGTPVNAYGCPRTLATCDYTTANITLASTGGSGGGTVRYVLADSTGSIVQVSTTPTFNGLSGSHTYMALAISHDGSVTGLTVGQPLSRVTANCYAWSDALVTKVCVPSVTTCDYTVGDVIKLQALGGSQTAGTQTRYVLVNASGLLVQVTTLPTFSTAGLPGGNYAAYSIVYTDDQSVTNLTIGQPLATVRANCMVVSDALRLQLCPNCQPKCIPITARLVRRG</sequence>
<dbReference type="GO" id="GO:0005509">
    <property type="term" value="F:calcium ion binding"/>
    <property type="evidence" value="ECO:0007669"/>
    <property type="project" value="InterPro"/>
</dbReference>
<organism evidence="2 3">
    <name type="scientific">Fibrella aquatilis</name>
    <dbReference type="NCBI Taxonomy" id="2817059"/>
    <lineage>
        <taxon>Bacteria</taxon>
        <taxon>Pseudomonadati</taxon>
        <taxon>Bacteroidota</taxon>
        <taxon>Cytophagia</taxon>
        <taxon>Cytophagales</taxon>
        <taxon>Spirosomataceae</taxon>
        <taxon>Fibrella</taxon>
    </lineage>
</organism>
<dbReference type="EMBL" id="JAFMYU010000018">
    <property type="protein sequence ID" value="MBO0933223.1"/>
    <property type="molecule type" value="Genomic_DNA"/>
</dbReference>